<evidence type="ECO:0000313" key="4">
    <source>
        <dbReference type="Proteomes" id="UP000269542"/>
    </source>
</evidence>
<dbReference type="EMBL" id="LR134476">
    <property type="protein sequence ID" value="VEI13005.1"/>
    <property type="molecule type" value="Genomic_DNA"/>
</dbReference>
<proteinExistence type="predicted"/>
<evidence type="ECO:0000256" key="2">
    <source>
        <dbReference type="SAM" id="Phobius"/>
    </source>
</evidence>
<dbReference type="AlphaFoldDB" id="A0A448PDL6"/>
<name>A0A448PDL6_9ACTO</name>
<keyword evidence="4" id="KW-1185">Reference proteome</keyword>
<dbReference type="Proteomes" id="UP000269542">
    <property type="component" value="Chromosome"/>
</dbReference>
<accession>A0A448PDL6</accession>
<sequence length="300" mass="32705">METIHWGLAALLAAVAIVSVAAESALRRKLTNYRPTQILAAFAGILLTPANVWAAMGNVSPTVSKLIIAGSAAAVLAVIALYFVFSIRRTETTLPRRILAIGAHPDDLELAVGGTLARLADSGHEIHSIVMTAGKVGGDPAIRREEAKNGSKFLGVKHVDVHDFTDTDLESDMNEMIQVIERKIRSFNPDIIFTHSKHDQHQDHHAVHMATVRAGRRHPAILCFESPSVTLDFSPKVFVDIDDYVGVKASAVAIHENQAGKPYMTEERVTGMAHFRGDQAKMTHAEGFEPVRFDAFKGTF</sequence>
<dbReference type="RefSeq" id="WP_164712329.1">
    <property type="nucleotide sequence ID" value="NZ_LR134476.1"/>
</dbReference>
<evidence type="ECO:0000256" key="1">
    <source>
        <dbReference type="ARBA" id="ARBA00022833"/>
    </source>
</evidence>
<dbReference type="Pfam" id="PF02585">
    <property type="entry name" value="PIG-L"/>
    <property type="match status" value="1"/>
</dbReference>
<protein>
    <submittedName>
        <fullName evidence="3">Glucosamine-6-phosphate deaminase-like protein</fullName>
    </submittedName>
</protein>
<dbReference type="InterPro" id="IPR003737">
    <property type="entry name" value="GlcNAc_PI_deacetylase-related"/>
</dbReference>
<keyword evidence="1" id="KW-0862">Zinc</keyword>
<keyword evidence="2" id="KW-0472">Membrane</keyword>
<keyword evidence="2" id="KW-1133">Transmembrane helix</keyword>
<dbReference type="GO" id="GO:0016137">
    <property type="term" value="P:glycoside metabolic process"/>
    <property type="evidence" value="ECO:0007669"/>
    <property type="project" value="UniProtKB-ARBA"/>
</dbReference>
<feature type="transmembrane region" description="Helical" evidence="2">
    <location>
        <begin position="67"/>
        <end position="87"/>
    </location>
</feature>
<evidence type="ECO:0000313" key="3">
    <source>
        <dbReference type="EMBL" id="VEI13005.1"/>
    </source>
</evidence>
<reference evidence="3 4" key="1">
    <citation type="submission" date="2018-12" db="EMBL/GenBank/DDBJ databases">
        <authorList>
            <consortium name="Pathogen Informatics"/>
        </authorList>
    </citation>
    <scope>NUCLEOTIDE SEQUENCE [LARGE SCALE GENOMIC DNA]</scope>
    <source>
        <strain evidence="3 4">NCTC13354</strain>
    </source>
</reference>
<dbReference type="SUPFAM" id="SSF102588">
    <property type="entry name" value="LmbE-like"/>
    <property type="match status" value="1"/>
</dbReference>
<dbReference type="InterPro" id="IPR024078">
    <property type="entry name" value="LmbE-like_dom_sf"/>
</dbReference>
<organism evidence="3 4">
    <name type="scientific">Trueperella bialowiezensis</name>
    <dbReference type="NCBI Taxonomy" id="312285"/>
    <lineage>
        <taxon>Bacteria</taxon>
        <taxon>Bacillati</taxon>
        <taxon>Actinomycetota</taxon>
        <taxon>Actinomycetes</taxon>
        <taxon>Actinomycetales</taxon>
        <taxon>Actinomycetaceae</taxon>
        <taxon>Trueperella</taxon>
    </lineage>
</organism>
<feature type="transmembrane region" description="Helical" evidence="2">
    <location>
        <begin position="38"/>
        <end position="55"/>
    </location>
</feature>
<gene>
    <name evidence="3" type="ORF">NCTC13354_00703</name>
</gene>
<dbReference type="KEGG" id="tbw:NCTC13354_00703"/>
<dbReference type="PANTHER" id="PTHR12993">
    <property type="entry name" value="N-ACETYLGLUCOSAMINYL-PHOSPHATIDYLINOSITOL DE-N-ACETYLASE-RELATED"/>
    <property type="match status" value="1"/>
</dbReference>
<keyword evidence="2" id="KW-0812">Transmembrane</keyword>
<dbReference type="PANTHER" id="PTHR12993:SF11">
    <property type="entry name" value="N-ACETYLGLUCOSAMINYL-PHOSPHATIDYLINOSITOL DE-N-ACETYLASE"/>
    <property type="match status" value="1"/>
</dbReference>
<dbReference type="Gene3D" id="3.40.50.10320">
    <property type="entry name" value="LmbE-like"/>
    <property type="match status" value="1"/>
</dbReference>
<feature type="transmembrane region" description="Helical" evidence="2">
    <location>
        <begin position="6"/>
        <end position="26"/>
    </location>
</feature>
<dbReference type="GO" id="GO:0016811">
    <property type="term" value="F:hydrolase activity, acting on carbon-nitrogen (but not peptide) bonds, in linear amides"/>
    <property type="evidence" value="ECO:0007669"/>
    <property type="project" value="TreeGrafter"/>
</dbReference>